<keyword evidence="1 2" id="KW-0812">Transmembrane</keyword>
<proteinExistence type="predicted"/>
<sequence length="195" mass="21889">MRLNGKISSIFWKGLFTLLPLYLTLYFLWWLLESIEATFSQFLKAMLGSYYVPGMGLLTALLIVFAIGLLLQIYITQHLNHALNKFIGKLPILGELYISLQSIIKYLTTPTKPARQEVVMVHFENLNLNMLGIVTRTNFEASPAGIGDESLISVYIPMSYQIGGFTIYVPKTSVTPVDLTAKEALKWAFMAGIES</sequence>
<feature type="transmembrane region" description="Helical" evidence="1">
    <location>
        <begin position="52"/>
        <end position="75"/>
    </location>
</feature>
<protein>
    <submittedName>
        <fullName evidence="2">Transmembrane protein</fullName>
    </submittedName>
</protein>
<accession>A0A0W0X2D0</accession>
<gene>
    <name evidence="2" type="ORF">Loak_1240</name>
</gene>
<evidence type="ECO:0000256" key="1">
    <source>
        <dbReference type="SAM" id="Phobius"/>
    </source>
</evidence>
<evidence type="ECO:0000313" key="2">
    <source>
        <dbReference type="EMBL" id="KTD38752.1"/>
    </source>
</evidence>
<dbReference type="InterPro" id="IPR007462">
    <property type="entry name" value="COV1-like"/>
</dbReference>
<organism evidence="2 3">
    <name type="scientific">Legionella oakridgensis</name>
    <dbReference type="NCBI Taxonomy" id="29423"/>
    <lineage>
        <taxon>Bacteria</taxon>
        <taxon>Pseudomonadati</taxon>
        <taxon>Pseudomonadota</taxon>
        <taxon>Gammaproteobacteria</taxon>
        <taxon>Legionellales</taxon>
        <taxon>Legionellaceae</taxon>
        <taxon>Legionella</taxon>
    </lineage>
</organism>
<dbReference type="EMBL" id="LNYP01000024">
    <property type="protein sequence ID" value="KTD38752.1"/>
    <property type="molecule type" value="Genomic_DNA"/>
</dbReference>
<feature type="transmembrane region" description="Helical" evidence="1">
    <location>
        <begin position="12"/>
        <end position="32"/>
    </location>
</feature>
<dbReference type="Proteomes" id="UP000054858">
    <property type="component" value="Unassembled WGS sequence"/>
</dbReference>
<dbReference type="PANTHER" id="PTHR31876:SF26">
    <property type="entry name" value="PROTEIN LIKE COV 2"/>
    <property type="match status" value="1"/>
</dbReference>
<dbReference type="Pfam" id="PF04367">
    <property type="entry name" value="DUF502"/>
    <property type="match status" value="1"/>
</dbReference>
<keyword evidence="1" id="KW-1133">Transmembrane helix</keyword>
<reference evidence="2 3" key="1">
    <citation type="submission" date="2015-11" db="EMBL/GenBank/DDBJ databases">
        <title>Genomic analysis of 38 Legionella species identifies large and diverse effector repertoires.</title>
        <authorList>
            <person name="Burstein D."/>
            <person name="Amaro F."/>
            <person name="Zusman T."/>
            <person name="Lifshitz Z."/>
            <person name="Cohen O."/>
            <person name="Gilbert J.A."/>
            <person name="Pupko T."/>
            <person name="Shuman H.A."/>
            <person name="Segal G."/>
        </authorList>
    </citation>
    <scope>NUCLEOTIDE SEQUENCE [LARGE SCALE GENOMIC DNA]</scope>
    <source>
        <strain evidence="2 3">Oak Ridge-10</strain>
    </source>
</reference>
<dbReference type="PANTHER" id="PTHR31876">
    <property type="entry name" value="COV-LIKE PROTEIN 1"/>
    <property type="match status" value="1"/>
</dbReference>
<name>A0A0W0X2D0_9GAMM</name>
<dbReference type="RefSeq" id="WP_025386345.1">
    <property type="nucleotide sequence ID" value="NZ_KV441803.1"/>
</dbReference>
<evidence type="ECO:0000313" key="3">
    <source>
        <dbReference type="Proteomes" id="UP000054858"/>
    </source>
</evidence>
<comment type="caution">
    <text evidence="2">The sequence shown here is derived from an EMBL/GenBank/DDBJ whole genome shotgun (WGS) entry which is preliminary data.</text>
</comment>
<dbReference type="AlphaFoldDB" id="A0A0W0X2D0"/>
<keyword evidence="1" id="KW-0472">Membrane</keyword>
<dbReference type="PATRIC" id="fig|29423.5.peg.1297"/>